<dbReference type="PANTHER" id="PTHR34596:SF2">
    <property type="entry name" value="CHITOPORIN"/>
    <property type="match status" value="1"/>
</dbReference>
<accession>A0A1I5VDS3</accession>
<dbReference type="EMBL" id="FOXM01000010">
    <property type="protein sequence ID" value="SFQ05694.1"/>
    <property type="molecule type" value="Genomic_DNA"/>
</dbReference>
<sequence length="446" mass="48047">MQMMKLSAIAFAVAASTSQLAMASAQSESNGFVEDGSLVLLNKNYYFNRDFRNNAGTGGQSYREEWAHGILATFESGYTQGTVGFGVDAHAALGLKLDSGKGTDGTGLLPTGADGRSQDDYSYAGGAVKARISNTELKYGNLFPTAPVFATGTARLFPGSATGFQLLSSEIDGLNVDAGHFTAIRDGSRETNSDGDITLAYSALPIDAKSADYLGGTYAFTDNFSATLYGAQLEDVWNQYYANLNYSIPLSDSQALTFDANVYDTSETGDEKAGKIDNTTWSLSAAYTLGAHKLTLAHQQVDGDVPFDYISMDGRNSGDSIFLANSVQYSDFNAPNEKSWQLRYDLDMAAFGVPGLSFMARYITGEDIDGTKADASGAYSYFNTVEDGKEWERNLEAKYVFQAGAAKDLSIRVRHSTWRANGEANPALGDDLDEIRVITEYPLSIL</sequence>
<comment type="similarity">
    <text evidence="1">Belongs to the outer membrane porin (Opr) (TC 1.B.25) family.</text>
</comment>
<keyword evidence="6" id="KW-1185">Reference proteome</keyword>
<name>A0A1I5VDS3_9GAMM</name>
<organism evidence="5 6">
    <name type="scientific">Geopseudomonas sagittaria</name>
    <dbReference type="NCBI Taxonomy" id="1135990"/>
    <lineage>
        <taxon>Bacteria</taxon>
        <taxon>Pseudomonadati</taxon>
        <taxon>Pseudomonadota</taxon>
        <taxon>Gammaproteobacteria</taxon>
        <taxon>Pseudomonadales</taxon>
        <taxon>Pseudomonadaceae</taxon>
        <taxon>Geopseudomonas</taxon>
    </lineage>
</organism>
<dbReference type="InterPro" id="IPR005318">
    <property type="entry name" value="OM_porin_bac"/>
</dbReference>
<proteinExistence type="inferred from homology"/>
<evidence type="ECO:0000313" key="5">
    <source>
        <dbReference type="EMBL" id="SFQ05694.1"/>
    </source>
</evidence>
<dbReference type="Gene3D" id="2.40.160.10">
    <property type="entry name" value="Porin"/>
    <property type="match status" value="1"/>
</dbReference>
<dbReference type="PANTHER" id="PTHR34596">
    <property type="entry name" value="CHITOPORIN"/>
    <property type="match status" value="1"/>
</dbReference>
<gene>
    <name evidence="5" type="ORF">SAMN05216229_110131</name>
</gene>
<evidence type="ECO:0000256" key="2">
    <source>
        <dbReference type="ARBA" id="ARBA00022448"/>
    </source>
</evidence>
<feature type="signal peptide" evidence="4">
    <location>
        <begin position="1"/>
        <end position="23"/>
    </location>
</feature>
<dbReference type="RefSeq" id="WP_092432377.1">
    <property type="nucleotide sequence ID" value="NZ_FOXM01000010.1"/>
</dbReference>
<protein>
    <submittedName>
        <fullName evidence="5">Imipenem/basic amino acid-specific outer membrane pore</fullName>
    </submittedName>
</protein>
<evidence type="ECO:0000313" key="6">
    <source>
        <dbReference type="Proteomes" id="UP000243084"/>
    </source>
</evidence>
<dbReference type="Proteomes" id="UP000243084">
    <property type="component" value="Unassembled WGS sequence"/>
</dbReference>
<reference evidence="6" key="1">
    <citation type="submission" date="2016-10" db="EMBL/GenBank/DDBJ databases">
        <authorList>
            <person name="Varghese N."/>
            <person name="Submissions S."/>
        </authorList>
    </citation>
    <scope>NUCLEOTIDE SEQUENCE [LARGE SCALE GENOMIC DNA]</scope>
    <source>
        <strain evidence="6">JCM 18195</strain>
    </source>
</reference>
<dbReference type="GO" id="GO:0015288">
    <property type="term" value="F:porin activity"/>
    <property type="evidence" value="ECO:0007669"/>
    <property type="project" value="TreeGrafter"/>
</dbReference>
<dbReference type="OrthoDB" id="6759120at2"/>
<dbReference type="Pfam" id="PF03573">
    <property type="entry name" value="OprD"/>
    <property type="match status" value="1"/>
</dbReference>
<evidence type="ECO:0000256" key="4">
    <source>
        <dbReference type="SAM" id="SignalP"/>
    </source>
</evidence>
<keyword evidence="2" id="KW-0813">Transport</keyword>
<dbReference type="AlphaFoldDB" id="A0A1I5VDS3"/>
<evidence type="ECO:0000256" key="3">
    <source>
        <dbReference type="ARBA" id="ARBA00022729"/>
    </source>
</evidence>
<dbReference type="GO" id="GO:0016020">
    <property type="term" value="C:membrane"/>
    <property type="evidence" value="ECO:0007669"/>
    <property type="project" value="InterPro"/>
</dbReference>
<evidence type="ECO:0000256" key="1">
    <source>
        <dbReference type="ARBA" id="ARBA00009075"/>
    </source>
</evidence>
<dbReference type="InterPro" id="IPR023614">
    <property type="entry name" value="Porin_dom_sf"/>
</dbReference>
<keyword evidence="3 4" id="KW-0732">Signal</keyword>
<feature type="chain" id="PRO_5017405191" evidence="4">
    <location>
        <begin position="24"/>
        <end position="446"/>
    </location>
</feature>